<reference evidence="3 4" key="1">
    <citation type="submission" date="2020-07" db="EMBL/GenBank/DDBJ databases">
        <title>Endozoicomonas sp. nov., isolated from sediment.</title>
        <authorList>
            <person name="Gu T."/>
        </authorList>
    </citation>
    <scope>NUCLEOTIDE SEQUENCE [LARGE SCALE GENOMIC DNA]</scope>
    <source>
        <strain evidence="3 4">SM1973</strain>
    </source>
</reference>
<dbReference type="RefSeq" id="WP_180571198.1">
    <property type="nucleotide sequence ID" value="NZ_JACCKB010000067.1"/>
</dbReference>
<gene>
    <name evidence="3" type="ORF">H0A36_24595</name>
</gene>
<feature type="domain" description="Pseudouridine synthase RsuA/RluA-like" evidence="2">
    <location>
        <begin position="10"/>
        <end position="153"/>
    </location>
</feature>
<proteinExistence type="inferred from homology"/>
<dbReference type="NCBIfam" id="TIGR01621">
    <property type="entry name" value="RluA-like"/>
    <property type="match status" value="1"/>
</dbReference>
<dbReference type="InterPro" id="IPR006224">
    <property type="entry name" value="PsdUridine_synth_RluA-like_CS"/>
</dbReference>
<protein>
    <submittedName>
        <fullName evidence="3">TIGR01621 family pseudouridine synthase</fullName>
    </submittedName>
</protein>
<evidence type="ECO:0000259" key="2">
    <source>
        <dbReference type="Pfam" id="PF00849"/>
    </source>
</evidence>
<dbReference type="GO" id="GO:0140098">
    <property type="term" value="F:catalytic activity, acting on RNA"/>
    <property type="evidence" value="ECO:0007669"/>
    <property type="project" value="UniProtKB-ARBA"/>
</dbReference>
<dbReference type="InterPro" id="IPR020103">
    <property type="entry name" value="PsdUridine_synth_cat_dom_sf"/>
</dbReference>
<comment type="caution">
    <text evidence="3">The sequence shown here is derived from an EMBL/GenBank/DDBJ whole genome shotgun (WGS) entry which is preliminary data.</text>
</comment>
<dbReference type="Pfam" id="PF00849">
    <property type="entry name" value="PseudoU_synth_2"/>
    <property type="match status" value="1"/>
</dbReference>
<dbReference type="PANTHER" id="PTHR21600:SF87">
    <property type="entry name" value="RNA PSEUDOURIDYLATE SYNTHASE DOMAIN-CONTAINING PROTEIN 1"/>
    <property type="match status" value="1"/>
</dbReference>
<dbReference type="InterPro" id="IPR050188">
    <property type="entry name" value="RluA_PseudoU_synthase"/>
</dbReference>
<organism evidence="3 4">
    <name type="scientific">Spartinivicinus marinus</name>
    <dbReference type="NCBI Taxonomy" id="2994442"/>
    <lineage>
        <taxon>Bacteria</taxon>
        <taxon>Pseudomonadati</taxon>
        <taxon>Pseudomonadota</taxon>
        <taxon>Gammaproteobacteria</taxon>
        <taxon>Oceanospirillales</taxon>
        <taxon>Zooshikellaceae</taxon>
        <taxon>Spartinivicinus</taxon>
    </lineage>
</organism>
<dbReference type="InterPro" id="IPR006508">
    <property type="entry name" value="PsdUridine_synth_RluA-like"/>
</dbReference>
<evidence type="ECO:0000313" key="4">
    <source>
        <dbReference type="Proteomes" id="UP000569732"/>
    </source>
</evidence>
<sequence length="236" mass="27233">MIDVIFDHPDFVVINKPIGVSVHKDDQAISFIQRLQQQLNEPQLYLVHRLDKITSGLLILAKNTDANRQLSSAFQQRKVDKFYIALTDKRPRKKQGLITGDMIRSRRGTWKLVRTNNNPAISQFFSYGCGGGLRLFLIKPYTGKTHQIRVALKSLGSPIIGDHLYYPNPDKNIDRSYLHAFALQFRYHDKLIQLHCMPTTGHLFSLDTIQQQLVQLTKPWILKWSKIKQNNKEAPS</sequence>
<dbReference type="SUPFAM" id="SSF55120">
    <property type="entry name" value="Pseudouridine synthase"/>
    <property type="match status" value="1"/>
</dbReference>
<dbReference type="Proteomes" id="UP000569732">
    <property type="component" value="Unassembled WGS sequence"/>
</dbReference>
<evidence type="ECO:0000256" key="1">
    <source>
        <dbReference type="ARBA" id="ARBA00010876"/>
    </source>
</evidence>
<dbReference type="GO" id="GO:0009982">
    <property type="term" value="F:pseudouridine synthase activity"/>
    <property type="evidence" value="ECO:0007669"/>
    <property type="project" value="InterPro"/>
</dbReference>
<dbReference type="InterPro" id="IPR006145">
    <property type="entry name" value="PsdUridine_synth_RsuA/RluA"/>
</dbReference>
<name>A0A853IGR7_9GAMM</name>
<evidence type="ECO:0000313" key="3">
    <source>
        <dbReference type="EMBL" id="NYZ69201.1"/>
    </source>
</evidence>
<dbReference type="EMBL" id="JACCKB010000067">
    <property type="protein sequence ID" value="NYZ69201.1"/>
    <property type="molecule type" value="Genomic_DNA"/>
</dbReference>
<dbReference type="Gene3D" id="3.30.2350.10">
    <property type="entry name" value="Pseudouridine synthase"/>
    <property type="match status" value="1"/>
</dbReference>
<accession>A0A853IGR7</accession>
<dbReference type="GO" id="GO:0003723">
    <property type="term" value="F:RNA binding"/>
    <property type="evidence" value="ECO:0007669"/>
    <property type="project" value="InterPro"/>
</dbReference>
<dbReference type="CDD" id="cd02869">
    <property type="entry name" value="PseudoU_synth_RluA_like"/>
    <property type="match status" value="1"/>
</dbReference>
<dbReference type="AlphaFoldDB" id="A0A853IGR7"/>
<dbReference type="GO" id="GO:0000455">
    <property type="term" value="P:enzyme-directed rRNA pseudouridine synthesis"/>
    <property type="evidence" value="ECO:0007669"/>
    <property type="project" value="TreeGrafter"/>
</dbReference>
<keyword evidence="4" id="KW-1185">Reference proteome</keyword>
<dbReference type="PANTHER" id="PTHR21600">
    <property type="entry name" value="MITOCHONDRIAL RNA PSEUDOURIDINE SYNTHASE"/>
    <property type="match status" value="1"/>
</dbReference>
<comment type="similarity">
    <text evidence="1">Belongs to the pseudouridine synthase RluA family.</text>
</comment>
<dbReference type="PROSITE" id="PS01129">
    <property type="entry name" value="PSI_RLU"/>
    <property type="match status" value="1"/>
</dbReference>